<dbReference type="SUPFAM" id="SSF56399">
    <property type="entry name" value="ADP-ribosylation"/>
    <property type="match status" value="1"/>
</dbReference>
<dbReference type="AlphaFoldDB" id="A0A0G4HS60"/>
<evidence type="ECO:0000256" key="1">
    <source>
        <dbReference type="SAM" id="MobiDB-lite"/>
    </source>
</evidence>
<dbReference type="EMBL" id="CDMZ01003668">
    <property type="protein sequence ID" value="CEM47197.1"/>
    <property type="molecule type" value="Genomic_DNA"/>
</dbReference>
<gene>
    <name evidence="2" type="ORF">Cvel_1311</name>
</gene>
<dbReference type="Gene3D" id="3.90.228.10">
    <property type="match status" value="1"/>
</dbReference>
<dbReference type="VEuPathDB" id="CryptoDB:Cvel_1311"/>
<proteinExistence type="predicted"/>
<name>A0A0G4HS60_9ALVE</name>
<sequence>MGPLPSCIGPAVSLSGGRPVSPPQKLGDLRGQPLWTQQVRFSNLPRYASVGTRPTADRGPPNLRPPWTLVDFHSLLGRQRCGDFEDVPQGSCGEACGASGSGTLGAVWRCACGWRHRFDDIVVPWLGLHQRGFHSSTESSSGRLGAGVYLTDDKEAAFKITSHRGQPFLVACEVKIGRAKYYANGSGNSWRDERYDSAISWHPEWPGVVSRKFREFCVAADRRRITIVGFEGVARHPHPLTEGTHAIFHRASGGCLGADPPEEDTSACKNDRDCPRVFLVQAG</sequence>
<organism evidence="2">
    <name type="scientific">Chromera velia CCMP2878</name>
    <dbReference type="NCBI Taxonomy" id="1169474"/>
    <lineage>
        <taxon>Eukaryota</taxon>
        <taxon>Sar</taxon>
        <taxon>Alveolata</taxon>
        <taxon>Colpodellida</taxon>
        <taxon>Chromeraceae</taxon>
        <taxon>Chromera</taxon>
    </lineage>
</organism>
<protein>
    <recommendedName>
        <fullName evidence="3">PARP catalytic domain-containing protein</fullName>
    </recommendedName>
</protein>
<evidence type="ECO:0000313" key="2">
    <source>
        <dbReference type="EMBL" id="CEM47197.1"/>
    </source>
</evidence>
<feature type="region of interest" description="Disordered" evidence="1">
    <location>
        <begin position="10"/>
        <end position="29"/>
    </location>
</feature>
<evidence type="ECO:0008006" key="3">
    <source>
        <dbReference type="Google" id="ProtNLM"/>
    </source>
</evidence>
<reference evidence="2" key="1">
    <citation type="submission" date="2014-11" db="EMBL/GenBank/DDBJ databases">
        <authorList>
            <person name="Otto D Thomas"/>
            <person name="Naeem Raeece"/>
        </authorList>
    </citation>
    <scope>NUCLEOTIDE SEQUENCE</scope>
</reference>
<accession>A0A0G4HS60</accession>